<organism evidence="4 5">
    <name type="scientific">Clohesyomyces aquaticus</name>
    <dbReference type="NCBI Taxonomy" id="1231657"/>
    <lineage>
        <taxon>Eukaryota</taxon>
        <taxon>Fungi</taxon>
        <taxon>Dikarya</taxon>
        <taxon>Ascomycota</taxon>
        <taxon>Pezizomycotina</taxon>
        <taxon>Dothideomycetes</taxon>
        <taxon>Pleosporomycetidae</taxon>
        <taxon>Pleosporales</taxon>
        <taxon>Lindgomycetaceae</taxon>
        <taxon>Clohesyomyces</taxon>
    </lineage>
</organism>
<accession>A0A1Y1ZEP1</accession>
<dbReference type="STRING" id="1231657.A0A1Y1ZEP1"/>
<name>A0A1Y1ZEP1_9PLEO</name>
<dbReference type="InterPro" id="IPR008922">
    <property type="entry name" value="Di-copper_centre_dom_sf"/>
</dbReference>
<evidence type="ECO:0000256" key="1">
    <source>
        <dbReference type="ARBA" id="ARBA00022723"/>
    </source>
</evidence>
<gene>
    <name evidence="4" type="ORF">BCR34DRAFT_569456</name>
</gene>
<dbReference type="OrthoDB" id="6132182at2759"/>
<dbReference type="GO" id="GO:0016491">
    <property type="term" value="F:oxidoreductase activity"/>
    <property type="evidence" value="ECO:0007669"/>
    <property type="project" value="InterPro"/>
</dbReference>
<dbReference type="Pfam" id="PF00264">
    <property type="entry name" value="Tyrosinase"/>
    <property type="match status" value="1"/>
</dbReference>
<keyword evidence="1" id="KW-0479">Metal-binding</keyword>
<dbReference type="Proteomes" id="UP000193144">
    <property type="component" value="Unassembled WGS sequence"/>
</dbReference>
<reference evidence="4 5" key="1">
    <citation type="submission" date="2016-07" db="EMBL/GenBank/DDBJ databases">
        <title>Pervasive Adenine N6-methylation of Active Genes in Fungi.</title>
        <authorList>
            <consortium name="DOE Joint Genome Institute"/>
            <person name="Mondo S.J."/>
            <person name="Dannebaum R.O."/>
            <person name="Kuo R.C."/>
            <person name="Labutti K."/>
            <person name="Haridas S."/>
            <person name="Kuo A."/>
            <person name="Salamov A."/>
            <person name="Ahrendt S.R."/>
            <person name="Lipzen A."/>
            <person name="Sullivan W."/>
            <person name="Andreopoulos W.B."/>
            <person name="Clum A."/>
            <person name="Lindquist E."/>
            <person name="Daum C."/>
            <person name="Ramamoorthy G.K."/>
            <person name="Gryganskyi A."/>
            <person name="Culley D."/>
            <person name="Magnuson J.K."/>
            <person name="James T.Y."/>
            <person name="O'Malley M.A."/>
            <person name="Stajich J.E."/>
            <person name="Spatafora J.W."/>
            <person name="Visel A."/>
            <person name="Grigoriev I.V."/>
        </authorList>
    </citation>
    <scope>NUCLEOTIDE SEQUENCE [LARGE SCALE GENOMIC DNA]</scope>
    <source>
        <strain evidence="4 5">CBS 115471</strain>
    </source>
</reference>
<comment type="caution">
    <text evidence="4">The sequence shown here is derived from an EMBL/GenBank/DDBJ whole genome shotgun (WGS) entry which is preliminary data.</text>
</comment>
<evidence type="ECO:0000313" key="4">
    <source>
        <dbReference type="EMBL" id="ORY08686.1"/>
    </source>
</evidence>
<dbReference type="PRINTS" id="PR00092">
    <property type="entry name" value="TYROSINASE"/>
</dbReference>
<keyword evidence="2" id="KW-0732">Signal</keyword>
<dbReference type="Gene3D" id="1.10.1280.10">
    <property type="entry name" value="Di-copper center containing domain from catechol oxidase"/>
    <property type="match status" value="1"/>
</dbReference>
<dbReference type="InterPro" id="IPR002227">
    <property type="entry name" value="Tyrosinase_Cu-bd"/>
</dbReference>
<feature type="domain" description="Tyrosinase copper-binding" evidence="3">
    <location>
        <begin position="130"/>
        <end position="147"/>
    </location>
</feature>
<dbReference type="PANTHER" id="PTHR11474">
    <property type="entry name" value="TYROSINASE FAMILY MEMBER"/>
    <property type="match status" value="1"/>
</dbReference>
<keyword evidence="5" id="KW-1185">Reference proteome</keyword>
<evidence type="ECO:0000313" key="5">
    <source>
        <dbReference type="Proteomes" id="UP000193144"/>
    </source>
</evidence>
<feature type="signal peptide" evidence="2">
    <location>
        <begin position="1"/>
        <end position="19"/>
    </location>
</feature>
<evidence type="ECO:0000256" key="2">
    <source>
        <dbReference type="SAM" id="SignalP"/>
    </source>
</evidence>
<sequence length="406" mass="44022">MRLVNTLYLLGVAGTVSHALPQAPLPTAPAQDVDAAAAQLEQLASYAQSVTDDTLGDANTYQKRGACTAKNLAIRREWGSLSSSERKAYIAAVKCLQKKPAKTPSSLFPGAKSRFDDWVATHISQTPTIHYTGTFLAWHRYFTWQYEQALRNECGYTGYQPYWNWGLTAQTGFEKSPIFDGSDTSMSGNGEFVPNQGEVNLGGNGLPDLYLPHGTGGGCVKSGPFKDMSVNLGPVQLGLTNGSTVSNGDGKGYNPRCLKRDLTLEINKRFANMTSIVSLILQNNNIEDFQMKMQGIPGSGAIGVHGGGHYTMGGDPGRDLFTSPGEPLFWLHHSGIDRTWWIWQQLDCKTRTSAQGISGTGTFLNQPPSPDTTLDTPIDLGYAVGPAVTMRDLMSTTDGPFCYVYL</sequence>
<dbReference type="InterPro" id="IPR050316">
    <property type="entry name" value="Tyrosinase/Hemocyanin"/>
</dbReference>
<proteinExistence type="predicted"/>
<dbReference type="GO" id="GO:0046872">
    <property type="term" value="F:metal ion binding"/>
    <property type="evidence" value="ECO:0007669"/>
    <property type="project" value="UniProtKB-KW"/>
</dbReference>
<evidence type="ECO:0000259" key="3">
    <source>
        <dbReference type="PROSITE" id="PS00497"/>
    </source>
</evidence>
<dbReference type="PROSITE" id="PS00497">
    <property type="entry name" value="TYROSINASE_1"/>
    <property type="match status" value="1"/>
</dbReference>
<protein>
    <recommendedName>
        <fullName evidence="3">Tyrosinase copper-binding domain-containing protein</fullName>
    </recommendedName>
</protein>
<dbReference type="EMBL" id="MCFA01000096">
    <property type="protein sequence ID" value="ORY08686.1"/>
    <property type="molecule type" value="Genomic_DNA"/>
</dbReference>
<dbReference type="SUPFAM" id="SSF48056">
    <property type="entry name" value="Di-copper centre-containing domain"/>
    <property type="match status" value="1"/>
</dbReference>
<dbReference type="AlphaFoldDB" id="A0A1Y1ZEP1"/>
<feature type="chain" id="PRO_5012869789" description="Tyrosinase copper-binding domain-containing protein" evidence="2">
    <location>
        <begin position="20"/>
        <end position="406"/>
    </location>
</feature>
<dbReference type="PANTHER" id="PTHR11474:SF116">
    <property type="entry name" value="TYROSINASE"/>
    <property type="match status" value="1"/>
</dbReference>